<keyword evidence="1" id="KW-0812">Transmembrane</keyword>
<name>A0AAU8U4V8_9LACT</name>
<dbReference type="InterPro" id="IPR036259">
    <property type="entry name" value="MFS_trans_sf"/>
</dbReference>
<proteinExistence type="predicted"/>
<dbReference type="SUPFAM" id="SSF103473">
    <property type="entry name" value="MFS general substrate transporter"/>
    <property type="match status" value="1"/>
</dbReference>
<dbReference type="InterPro" id="IPR039672">
    <property type="entry name" value="MFS_2"/>
</dbReference>
<accession>A0AAU8U4V8</accession>
<dbReference type="RefSeq" id="WP_003142656.1">
    <property type="nucleotide sequence ID" value="NZ_CP014164.1"/>
</dbReference>
<feature type="transmembrane region" description="Helical" evidence="1">
    <location>
        <begin position="45"/>
        <end position="63"/>
    </location>
</feature>
<dbReference type="GO" id="GO:0015293">
    <property type="term" value="F:symporter activity"/>
    <property type="evidence" value="ECO:0007669"/>
    <property type="project" value="InterPro"/>
</dbReference>
<dbReference type="Proteomes" id="UP000066986">
    <property type="component" value="Chromosome"/>
</dbReference>
<dbReference type="GeneID" id="32030348"/>
<dbReference type="GO" id="GO:0005886">
    <property type="term" value="C:plasma membrane"/>
    <property type="evidence" value="ECO:0007669"/>
    <property type="project" value="TreeGrafter"/>
</dbReference>
<keyword evidence="1" id="KW-0472">Membrane</keyword>
<feature type="transmembrane region" description="Helical" evidence="1">
    <location>
        <begin position="69"/>
        <end position="87"/>
    </location>
</feature>
<reference evidence="2 3" key="1">
    <citation type="journal article" date="2016" name="Genome Announc.">
        <title>Complete Genome Sequences of Aerococcus christensenii CCUG 28831T, Aerococcus sanguinicola CCUG 43001T, Aerococcus urinae CCUG 36881T, Aerococcus urinaeequi CCUG 28094T, Aerococcus urinaehominis CCUG 42038 BT, and Aerococcus viridans CCUG 4311T.</title>
        <authorList>
            <person name="Carkaci D."/>
            <person name="Dargis R."/>
            <person name="Nielsen X.C."/>
            <person name="Skovgaard O."/>
            <person name="Fuursted K."/>
            <person name="Christensen J.J."/>
        </authorList>
    </citation>
    <scope>NUCLEOTIDE SEQUENCE [LARGE SCALE GENOMIC DNA]</scope>
    <source>
        <strain evidence="2 3">CCUG4311</strain>
    </source>
</reference>
<evidence type="ECO:0000313" key="3">
    <source>
        <dbReference type="Proteomes" id="UP000066986"/>
    </source>
</evidence>
<evidence type="ECO:0008006" key="4">
    <source>
        <dbReference type="Google" id="ProtNLM"/>
    </source>
</evidence>
<feature type="transmembrane region" description="Helical" evidence="1">
    <location>
        <begin position="6"/>
        <end position="33"/>
    </location>
</feature>
<reference evidence="3" key="2">
    <citation type="submission" date="2016-01" db="EMBL/GenBank/DDBJ databases">
        <title>Six Aerococcus type strain genome sequencing and assembly using PacBio and Illumina Hiseq.</title>
        <authorList>
            <person name="Carkaci D."/>
            <person name="Dargis R."/>
            <person name="Nielsen X.C."/>
            <person name="Skovgaard O."/>
            <person name="Fuursted K."/>
            <person name="Christensen J.J."/>
        </authorList>
    </citation>
    <scope>NUCLEOTIDE SEQUENCE [LARGE SCALE GENOMIC DNA]</scope>
    <source>
        <strain evidence="3">CCUG4311</strain>
    </source>
</reference>
<keyword evidence="1" id="KW-1133">Transmembrane helix</keyword>
<dbReference type="PANTHER" id="PTHR11328">
    <property type="entry name" value="MAJOR FACILITATOR SUPERFAMILY DOMAIN-CONTAINING PROTEIN"/>
    <property type="match status" value="1"/>
</dbReference>
<dbReference type="EMBL" id="CP014164">
    <property type="protein sequence ID" value="AMC01018.1"/>
    <property type="molecule type" value="Genomic_DNA"/>
</dbReference>
<evidence type="ECO:0000256" key="1">
    <source>
        <dbReference type="SAM" id="Phobius"/>
    </source>
</evidence>
<sequence>MSKLTYSFYFAQFLATIATAGMTFSALFIASFVSSITKKFGKKEAGSFALIGAGFIYVLAFVLSIQNPLVFAILLIVAGIVMGYYTISMHAYVTDVIDDFYFKRGTRKDGTIYSVYSFTRKVGQAIAGFLAGALLTQIGYFSGAEQQTAEVANSIYLQKASNLSN</sequence>
<protein>
    <recommendedName>
        <fullName evidence="4">Glucuronide permease</fullName>
    </recommendedName>
</protein>
<dbReference type="Gene3D" id="1.20.1250.20">
    <property type="entry name" value="MFS general substrate transporter like domains"/>
    <property type="match status" value="1"/>
</dbReference>
<dbReference type="Pfam" id="PF13347">
    <property type="entry name" value="MFS_2"/>
    <property type="match status" value="1"/>
</dbReference>
<organism evidence="2 3">
    <name type="scientific">Aerococcus viridans</name>
    <dbReference type="NCBI Taxonomy" id="1377"/>
    <lineage>
        <taxon>Bacteria</taxon>
        <taxon>Bacillati</taxon>
        <taxon>Bacillota</taxon>
        <taxon>Bacilli</taxon>
        <taxon>Lactobacillales</taxon>
        <taxon>Aerococcaceae</taxon>
        <taxon>Aerococcus</taxon>
    </lineage>
</organism>
<evidence type="ECO:0000313" key="2">
    <source>
        <dbReference type="EMBL" id="AMC01018.1"/>
    </source>
</evidence>
<gene>
    <name evidence="2" type="ORF">AWM76_05390</name>
</gene>
<dbReference type="PANTHER" id="PTHR11328:SF24">
    <property type="entry name" value="MAJOR FACILITATOR SUPERFAMILY (MFS) PROFILE DOMAIN-CONTAINING PROTEIN"/>
    <property type="match status" value="1"/>
</dbReference>
<dbReference type="KEGG" id="avs:AWM76_05390"/>
<dbReference type="GO" id="GO:0008643">
    <property type="term" value="P:carbohydrate transport"/>
    <property type="evidence" value="ECO:0007669"/>
    <property type="project" value="InterPro"/>
</dbReference>
<dbReference type="AlphaFoldDB" id="A0AAU8U4V8"/>